<dbReference type="Gene3D" id="3.40.50.880">
    <property type="match status" value="2"/>
</dbReference>
<dbReference type="PROSITE" id="PS50089">
    <property type="entry name" value="ZF_RING_2"/>
    <property type="match status" value="1"/>
</dbReference>
<dbReference type="SMART" id="SM00184">
    <property type="entry name" value="RING"/>
    <property type="match status" value="1"/>
</dbReference>
<dbReference type="GO" id="GO:0003723">
    <property type="term" value="F:RNA binding"/>
    <property type="evidence" value="ECO:0007669"/>
    <property type="project" value="UniProtKB-KW"/>
</dbReference>
<dbReference type="InterPro" id="IPR029062">
    <property type="entry name" value="Class_I_gatase-like"/>
</dbReference>
<feature type="compositionally biased region" description="Pro residues" evidence="13">
    <location>
        <begin position="1941"/>
        <end position="1952"/>
    </location>
</feature>
<keyword evidence="8" id="KW-0694">RNA-binding</keyword>
<feature type="compositionally biased region" description="Polar residues" evidence="13">
    <location>
        <begin position="370"/>
        <end position="386"/>
    </location>
</feature>
<dbReference type="GO" id="GO:0000175">
    <property type="term" value="F:3'-5'-RNA exonuclease activity"/>
    <property type="evidence" value="ECO:0007669"/>
    <property type="project" value="TreeGrafter"/>
</dbReference>
<gene>
    <name evidence="15" type="ORF">C1SCF055_LOCUS33510</name>
</gene>
<evidence type="ECO:0000313" key="16">
    <source>
        <dbReference type="EMBL" id="CAL1161392.1"/>
    </source>
</evidence>
<keyword evidence="11" id="KW-0479">Metal-binding</keyword>
<feature type="domain" description="RING-type" evidence="14">
    <location>
        <begin position="2262"/>
        <end position="2307"/>
    </location>
</feature>
<dbReference type="Gene3D" id="3.30.40.10">
    <property type="entry name" value="Zinc/RING finger domain, C3HC4 (zinc finger)"/>
    <property type="match status" value="1"/>
</dbReference>
<dbReference type="InterPro" id="IPR022966">
    <property type="entry name" value="RNase_II/R_CS"/>
</dbReference>
<dbReference type="GO" id="GO:0004519">
    <property type="term" value="F:endonuclease activity"/>
    <property type="evidence" value="ECO:0007669"/>
    <property type="project" value="TreeGrafter"/>
</dbReference>
<dbReference type="SMART" id="SM00028">
    <property type="entry name" value="TPR"/>
    <property type="match status" value="4"/>
</dbReference>
<evidence type="ECO:0000256" key="1">
    <source>
        <dbReference type="ARBA" id="ARBA00004123"/>
    </source>
</evidence>
<dbReference type="SUPFAM" id="SSF57850">
    <property type="entry name" value="RING/U-box"/>
    <property type="match status" value="1"/>
</dbReference>
<evidence type="ECO:0000256" key="12">
    <source>
        <dbReference type="SAM" id="Coils"/>
    </source>
</evidence>
<feature type="compositionally biased region" description="Basic and acidic residues" evidence="13">
    <location>
        <begin position="134"/>
        <end position="143"/>
    </location>
</feature>
<dbReference type="InterPro" id="IPR050180">
    <property type="entry name" value="RNR_Ribonuclease"/>
</dbReference>
<dbReference type="Gene3D" id="2.40.50.690">
    <property type="match status" value="1"/>
</dbReference>
<keyword evidence="3" id="KW-0698">rRNA processing</keyword>
<evidence type="ECO:0000256" key="2">
    <source>
        <dbReference type="ARBA" id="ARBA00005785"/>
    </source>
</evidence>
<dbReference type="InterPro" id="IPR012340">
    <property type="entry name" value="NA-bd_OB-fold"/>
</dbReference>
<dbReference type="GO" id="GO:0071031">
    <property type="term" value="P:nuclear mRNA surveillance of mRNA 3'-end processing"/>
    <property type="evidence" value="ECO:0007669"/>
    <property type="project" value="TreeGrafter"/>
</dbReference>
<dbReference type="Pfam" id="PF13639">
    <property type="entry name" value="zf-RING_2"/>
    <property type="match status" value="1"/>
</dbReference>
<dbReference type="SUPFAM" id="SSF50249">
    <property type="entry name" value="Nucleic acid-binding proteins"/>
    <property type="match status" value="4"/>
</dbReference>
<feature type="region of interest" description="Disordered" evidence="13">
    <location>
        <begin position="1924"/>
        <end position="1998"/>
    </location>
</feature>
<feature type="region of interest" description="Disordered" evidence="13">
    <location>
        <begin position="354"/>
        <end position="390"/>
    </location>
</feature>
<evidence type="ECO:0000313" key="15">
    <source>
        <dbReference type="EMBL" id="CAI4008017.1"/>
    </source>
</evidence>
<evidence type="ECO:0000256" key="7">
    <source>
        <dbReference type="ARBA" id="ARBA00022839"/>
    </source>
</evidence>
<name>A0A9P1DE01_9DINO</name>
<evidence type="ECO:0000256" key="4">
    <source>
        <dbReference type="ARBA" id="ARBA00022722"/>
    </source>
</evidence>
<dbReference type="EMBL" id="CAMXCT010004179">
    <property type="protein sequence ID" value="CAI4008017.1"/>
    <property type="molecule type" value="Genomic_DNA"/>
</dbReference>
<dbReference type="Pfam" id="PF17215">
    <property type="entry name" value="Rrp44_S1"/>
    <property type="match status" value="1"/>
</dbReference>
<proteinExistence type="inferred from homology"/>
<dbReference type="GO" id="GO:0006364">
    <property type="term" value="P:rRNA processing"/>
    <property type="evidence" value="ECO:0007669"/>
    <property type="project" value="UniProtKB-KW"/>
</dbReference>
<dbReference type="SUPFAM" id="SSF52317">
    <property type="entry name" value="Class I glutamine amidotransferase-like"/>
    <property type="match status" value="2"/>
</dbReference>
<feature type="coiled-coil region" evidence="12">
    <location>
        <begin position="1534"/>
        <end position="1564"/>
    </location>
</feature>
<dbReference type="Gene3D" id="1.25.40.10">
    <property type="entry name" value="Tetratricopeptide repeat domain"/>
    <property type="match status" value="1"/>
</dbReference>
<evidence type="ECO:0000256" key="10">
    <source>
        <dbReference type="ARBA" id="ARBA00077930"/>
    </source>
</evidence>
<dbReference type="FunFam" id="2.40.50.700:FF:000001">
    <property type="entry name" value="Exosome complex exonuclease exoribonuclease (Rrp44)"/>
    <property type="match status" value="1"/>
</dbReference>
<dbReference type="PANTHER" id="PTHR23355:SF35">
    <property type="entry name" value="EXOSOME COMPLEX EXONUCLEASE RRP44"/>
    <property type="match status" value="1"/>
</dbReference>
<dbReference type="GO" id="GO:0000176">
    <property type="term" value="C:nuclear exosome (RNase complex)"/>
    <property type="evidence" value="ECO:0007669"/>
    <property type="project" value="UniProtKB-ARBA"/>
</dbReference>
<keyword evidence="11" id="KW-0863">Zinc-finger</keyword>
<evidence type="ECO:0000256" key="11">
    <source>
        <dbReference type="PROSITE-ProRule" id="PRU00175"/>
    </source>
</evidence>
<dbReference type="GO" id="GO:0016075">
    <property type="term" value="P:rRNA catabolic process"/>
    <property type="evidence" value="ECO:0007669"/>
    <property type="project" value="TreeGrafter"/>
</dbReference>
<evidence type="ECO:0000259" key="14">
    <source>
        <dbReference type="PROSITE" id="PS50089"/>
    </source>
</evidence>
<evidence type="ECO:0000256" key="13">
    <source>
        <dbReference type="SAM" id="MobiDB-lite"/>
    </source>
</evidence>
<keyword evidence="5" id="KW-0378">Hydrolase</keyword>
<dbReference type="Gene3D" id="2.40.50.700">
    <property type="match status" value="1"/>
</dbReference>
<dbReference type="EMBL" id="CAMXCT030004179">
    <property type="protein sequence ID" value="CAL4795329.1"/>
    <property type="molecule type" value="Genomic_DNA"/>
</dbReference>
<dbReference type="CDD" id="cd03139">
    <property type="entry name" value="GATase1_PfpI_2"/>
    <property type="match status" value="2"/>
</dbReference>
<dbReference type="OrthoDB" id="372421at2759"/>
<dbReference type="InterPro" id="IPR002818">
    <property type="entry name" value="DJ-1/PfpI"/>
</dbReference>
<feature type="compositionally biased region" description="Basic and acidic residues" evidence="13">
    <location>
        <begin position="354"/>
        <end position="367"/>
    </location>
</feature>
<dbReference type="InterPro" id="IPR001900">
    <property type="entry name" value="RNase_II/R"/>
</dbReference>
<dbReference type="Pfam" id="PF13638">
    <property type="entry name" value="PIN_4"/>
    <property type="match status" value="1"/>
</dbReference>
<dbReference type="Pfam" id="PF17849">
    <property type="entry name" value="OB_Dis3"/>
    <property type="match status" value="1"/>
</dbReference>
<reference evidence="16" key="2">
    <citation type="submission" date="2024-04" db="EMBL/GenBank/DDBJ databases">
        <authorList>
            <person name="Chen Y."/>
            <person name="Shah S."/>
            <person name="Dougan E. K."/>
            <person name="Thang M."/>
            <person name="Chan C."/>
        </authorList>
    </citation>
    <scope>NUCLEOTIDE SEQUENCE [LARGE SCALE GENOMIC DNA]</scope>
</reference>
<dbReference type="InterPro" id="IPR002716">
    <property type="entry name" value="PIN_dom"/>
</dbReference>
<keyword evidence="12" id="KW-0175">Coiled coil</keyword>
<dbReference type="InterPro" id="IPR041505">
    <property type="entry name" value="Dis3_CSD2"/>
</dbReference>
<keyword evidence="11" id="KW-0862">Zinc</keyword>
<feature type="region of interest" description="Disordered" evidence="13">
    <location>
        <begin position="114"/>
        <end position="143"/>
    </location>
</feature>
<evidence type="ECO:0000256" key="9">
    <source>
        <dbReference type="ARBA" id="ARBA00023242"/>
    </source>
</evidence>
<feature type="region of interest" description="Disordered" evidence="13">
    <location>
        <begin position="238"/>
        <end position="274"/>
    </location>
</feature>
<dbReference type="Pfam" id="PF13424">
    <property type="entry name" value="TPR_12"/>
    <property type="match status" value="1"/>
</dbReference>
<keyword evidence="18" id="KW-1185">Reference proteome</keyword>
<comment type="subcellular location">
    <subcellularLocation>
        <location evidence="1">Nucleus</location>
    </subcellularLocation>
</comment>
<dbReference type="Gene3D" id="2.40.50.140">
    <property type="entry name" value="Nucleic acid-binding proteins"/>
    <property type="match status" value="1"/>
</dbReference>
<dbReference type="CDD" id="cd09862">
    <property type="entry name" value="PIN_Rrp44-like"/>
    <property type="match status" value="1"/>
</dbReference>
<dbReference type="Pfam" id="PF01965">
    <property type="entry name" value="DJ-1_PfpI"/>
    <property type="match status" value="2"/>
</dbReference>
<dbReference type="InterPro" id="IPR033770">
    <property type="entry name" value="RRP44_S1"/>
</dbReference>
<dbReference type="PANTHER" id="PTHR23355">
    <property type="entry name" value="RIBONUCLEASE"/>
    <property type="match status" value="1"/>
</dbReference>
<dbReference type="PROSITE" id="PS01175">
    <property type="entry name" value="RIBONUCLEASE_II"/>
    <property type="match status" value="1"/>
</dbReference>
<dbReference type="Proteomes" id="UP001152797">
    <property type="component" value="Unassembled WGS sequence"/>
</dbReference>
<evidence type="ECO:0000256" key="5">
    <source>
        <dbReference type="ARBA" id="ARBA00022801"/>
    </source>
</evidence>
<keyword evidence="7 17" id="KW-0269">Exonuclease</keyword>
<dbReference type="CDD" id="cd16448">
    <property type="entry name" value="RING-H2"/>
    <property type="match status" value="1"/>
</dbReference>
<dbReference type="SUPFAM" id="SSF48452">
    <property type="entry name" value="TPR-like"/>
    <property type="match status" value="1"/>
</dbReference>
<dbReference type="GO" id="GO:0000177">
    <property type="term" value="C:cytoplasmic exosome (RNase complex)"/>
    <property type="evidence" value="ECO:0007669"/>
    <property type="project" value="TreeGrafter"/>
</dbReference>
<dbReference type="EMBL" id="CAMXCT020004179">
    <property type="protein sequence ID" value="CAL1161392.1"/>
    <property type="molecule type" value="Genomic_DNA"/>
</dbReference>
<protein>
    <recommendedName>
        <fullName evidence="10">Ribosomal RNA-processing protein 44</fullName>
    </recommendedName>
</protein>
<evidence type="ECO:0000256" key="3">
    <source>
        <dbReference type="ARBA" id="ARBA00022552"/>
    </source>
</evidence>
<comment type="similarity">
    <text evidence="2">Belongs to the RNR ribonuclease family.</text>
</comment>
<keyword evidence="4" id="KW-0540">Nuclease</keyword>
<comment type="caution">
    <text evidence="15">The sequence shown here is derived from an EMBL/GenBank/DDBJ whole genome shotgun (WGS) entry which is preliminary data.</text>
</comment>
<feature type="compositionally biased region" description="Low complexity" evidence="13">
    <location>
        <begin position="1953"/>
        <end position="1965"/>
    </location>
</feature>
<sequence>MELTEADIADDVPNSSRQLSSWLRRTRQNKIRKVVREVYLRDDISPEAFEGADQVLILDTNIVLHQIDLIAEDECVNHVVVPYTVLQEVRHRNMGIYSRLRALCRVETGDAREDQVAEEELNEEPAPAGNAKRGSGDREKARDMASARNARKFYVFPNEFFRETYVERLPQESQNDRNDRAIRRVAHWYRRHIVGPEVVLLTDDKACQGKATSDGLLALRAAEFVAKMRKKFPEAGEKLALRDEEEDGEPEKSTPSATPRSHPQKRKSFVSATDGSVYPAHLKGSEVEQGLKERRLFQGMLRMHMNTCMHGSVTCAGTEEIEVSGRLALNRAIDGDIVVVEKLEDAEALERADKRLRRELPDPDFGKSDAQPSTTDTIKENATATTAGDRPKGRVVGILKRNWREYCGSLRPLQAERQRESGPGVYNKSDRVFIPTDSRLPNIMIQTRHSTNLENKRIVVVLDGWDRFSHYPSGHWTKILGDVGDRNVESMVILHEHGVITREFSESVYRCLPPAHWQPGPADLKGRTDLRDICICSVDPPGCKDIDDAVSCEPLPNGNFRVGVHIADVTHFVHPDTAIDREAAERCTTVYLVERRTDMLPGLLTTDICSLRGKVERLTFTVLWEMTPEAEVVDTSFCKAIIKSREALSYGEAQARIDDPKDNSEITTCLRNLLKLTRQIRARRVDNGALELASQEVRFELDSETQDPTDVAEYQQRETNKLIEVSWKRPMAQAETALLRAMERLHGILRDRGYININALLFDDYELLDVYGPMELLAGCTVMPIRESKGKLRITFLSATESKTAKPRDGVLTMTDASLADASPADVLFVPGGLGTRALQHDAAFISRLGELARSACVVLTVCTGSLLLAATKLLDGLKATTNKGAFDEIASQYPSVQWQRSARWCVDGKFYTSSGVAAGTDLAHFFLRELFGTKVAKMASTFAEYQYSEDPENDPFAAPQKSFALKNATGKTLRLVFVAYDQFEMLDSFGPLEMFAVANRLLVRQGERPCFEVMSLAEDAVTKSFGGPYFRMDQTLSSVATSSEKIDLLLLPGGIGTIREIHNPVFREAIGKLVSRSERVMTVCTGSAIVASCGLLDGRKATTNKLAFDLMSLYGPKVHWIPSARWVADGPFYTSSGVSAGTDLSLVLLREMFGSDLADATARQAEYQWDLADDGTSDPFSHTIPKQTWGQVIFTRVQKAVASFVFCFGFALGYKMQITRYCCTPLLVGHLRARILGDIDFRRAGYTPFAGGTPARQIYGDIDFRRELMLLANQAVATKILNTFPMFGVLRRHPPPKDEQLKSLQNLLAKHGLNDFKFGNNKELSESLQKAVKAEDPFFNTLVRIMTTRCMNQAVYFCTGELQPALYAHYGLAMERYTHFTSPIRRYADVLVHRLLAAALGIATLPEQLQSKATIAEQCEKINVKHRSSQFASRASADLHTFMFFNKKGQQSAEAVVTRIRRSGMQVNVPRYGIEGVVAMPEEDWEVREEEQYIQSKKEAGRIEIFAHIMVSIEADNSDFRNRTNIRFERLIKDGEREKYKEVEESRKQVQKELREMGELEQGFLKIPQEMFPDLCLGRGLGAGAGSQLKIAAERRAALEKDAHERQLPGERQSFAEDEELLARLGDLCWRSVWKEGKQMVCGNFYLAVLEHHLARLAGFAAEGAGDGSMRLQKEAPAPQVVAAHEEAAAACLKLARNLAVGNPEIQGRWWRRGLVERLAVQARCDLAAPSGERSAAWCEAVPSFMANVLANNPELRAEALEALWPHGLCAVLAMCWRRPDHGFLLLQNLFSGGHRRLGQDGCVLGPRPSTAGVDPFTHAFRCVPRGLHRNGAMAAAAWPFGRWQRLASLLPSGWLKLCGLGVLLSFCWRWRIWRRVLKLRWRLSRASRPSAIVAQHAQRDPEMVTLESGDIDPTTVAVPPATASRGMELRPPTVSSVSPSPPPAPAPAPPASDVAAAVKAAPRPRAESGLARGFFNKPAKKAKKTPEPPATAETVKPSTAETLEARQAAAKDAVLREQEAGVRFFHSCAFREAKTSFDCMRRLASDAQLGKEEGQAYRLLANCLDKLNAPEEEIDAAYKQAMKLAHQHDDMQLSFNVLTGMGSHEVKQEHLDEAEHLYFQSLMLAKRVLSPHEEAIAEGNLGMCLGQMEGRRAESLEHFRKALKLQDGSNTHSTVTLLANYASALCADDRYEEAQKEYEEALTLARKIGDRRVEVNILTNLANLCEHVLSLPEKASLYRKALKGHGLADGDAGVAAADLCAICLENLEDGRPQIVLGCNHIYHSECFEGVLSSESESRSKCPQCRNSHSRFAAA</sequence>
<dbReference type="Gene3D" id="3.40.50.1010">
    <property type="entry name" value="5'-nuclease"/>
    <property type="match status" value="1"/>
</dbReference>
<evidence type="ECO:0000313" key="17">
    <source>
        <dbReference type="EMBL" id="CAL4795329.1"/>
    </source>
</evidence>
<dbReference type="InterPro" id="IPR019734">
    <property type="entry name" value="TPR_rpt"/>
</dbReference>
<dbReference type="Pfam" id="PF00773">
    <property type="entry name" value="RNB"/>
    <property type="match status" value="2"/>
</dbReference>
<dbReference type="SMART" id="SM00955">
    <property type="entry name" value="RNB"/>
    <property type="match status" value="1"/>
</dbReference>
<evidence type="ECO:0000313" key="18">
    <source>
        <dbReference type="Proteomes" id="UP001152797"/>
    </source>
</evidence>
<accession>A0A9P1DE01</accession>
<keyword evidence="9" id="KW-0539">Nucleus</keyword>
<evidence type="ECO:0000256" key="6">
    <source>
        <dbReference type="ARBA" id="ARBA00022835"/>
    </source>
</evidence>
<organism evidence="15">
    <name type="scientific">Cladocopium goreaui</name>
    <dbReference type="NCBI Taxonomy" id="2562237"/>
    <lineage>
        <taxon>Eukaryota</taxon>
        <taxon>Sar</taxon>
        <taxon>Alveolata</taxon>
        <taxon>Dinophyceae</taxon>
        <taxon>Suessiales</taxon>
        <taxon>Symbiodiniaceae</taxon>
        <taxon>Cladocopium</taxon>
    </lineage>
</organism>
<evidence type="ECO:0000256" key="8">
    <source>
        <dbReference type="ARBA" id="ARBA00022884"/>
    </source>
</evidence>
<dbReference type="InterPro" id="IPR001841">
    <property type="entry name" value="Znf_RING"/>
</dbReference>
<keyword evidence="6" id="KW-0271">Exosome</keyword>
<dbReference type="InterPro" id="IPR013083">
    <property type="entry name" value="Znf_RING/FYVE/PHD"/>
</dbReference>
<dbReference type="GO" id="GO:0008270">
    <property type="term" value="F:zinc ion binding"/>
    <property type="evidence" value="ECO:0007669"/>
    <property type="project" value="UniProtKB-KW"/>
</dbReference>
<dbReference type="InterPro" id="IPR011990">
    <property type="entry name" value="TPR-like_helical_dom_sf"/>
</dbReference>
<reference evidence="15" key="1">
    <citation type="submission" date="2022-10" db="EMBL/GenBank/DDBJ databases">
        <authorList>
            <person name="Chen Y."/>
            <person name="Dougan E. K."/>
            <person name="Chan C."/>
            <person name="Rhodes N."/>
            <person name="Thang M."/>
        </authorList>
    </citation>
    <scope>NUCLEOTIDE SEQUENCE</scope>
</reference>